<proteinExistence type="predicted"/>
<gene>
    <name evidence="1" type="ORF">EAI_09229</name>
</gene>
<accession>E2C1Y4</accession>
<evidence type="ECO:0000313" key="2">
    <source>
        <dbReference type="Proteomes" id="UP000008237"/>
    </source>
</evidence>
<feature type="non-terminal residue" evidence="1">
    <location>
        <position position="1"/>
    </location>
</feature>
<name>E2C1Y4_HARSA</name>
<dbReference type="InParanoid" id="E2C1Y4"/>
<reference evidence="1 2" key="1">
    <citation type="journal article" date="2010" name="Science">
        <title>Genomic comparison of the ants Camponotus floridanus and Harpegnathos saltator.</title>
        <authorList>
            <person name="Bonasio R."/>
            <person name="Zhang G."/>
            <person name="Ye C."/>
            <person name="Mutti N.S."/>
            <person name="Fang X."/>
            <person name="Qin N."/>
            <person name="Donahue G."/>
            <person name="Yang P."/>
            <person name="Li Q."/>
            <person name="Li C."/>
            <person name="Zhang P."/>
            <person name="Huang Z."/>
            <person name="Berger S.L."/>
            <person name="Reinberg D."/>
            <person name="Wang J."/>
            <person name="Liebig J."/>
        </authorList>
    </citation>
    <scope>NUCLEOTIDE SEQUENCE [LARGE SCALE GENOMIC DNA]</scope>
    <source>
        <strain evidence="1 2">R22 G/1</strain>
    </source>
</reference>
<keyword evidence="2" id="KW-1185">Reference proteome</keyword>
<evidence type="ECO:0000313" key="1">
    <source>
        <dbReference type="EMBL" id="EFN78045.1"/>
    </source>
</evidence>
<organism evidence="2">
    <name type="scientific">Harpegnathos saltator</name>
    <name type="common">Jerdon's jumping ant</name>
    <dbReference type="NCBI Taxonomy" id="610380"/>
    <lineage>
        <taxon>Eukaryota</taxon>
        <taxon>Metazoa</taxon>
        <taxon>Ecdysozoa</taxon>
        <taxon>Arthropoda</taxon>
        <taxon>Hexapoda</taxon>
        <taxon>Insecta</taxon>
        <taxon>Pterygota</taxon>
        <taxon>Neoptera</taxon>
        <taxon>Endopterygota</taxon>
        <taxon>Hymenoptera</taxon>
        <taxon>Apocrita</taxon>
        <taxon>Aculeata</taxon>
        <taxon>Formicoidea</taxon>
        <taxon>Formicidae</taxon>
        <taxon>Ponerinae</taxon>
        <taxon>Ponerini</taxon>
        <taxon>Harpegnathos</taxon>
    </lineage>
</organism>
<feature type="non-terminal residue" evidence="1">
    <location>
        <position position="85"/>
    </location>
</feature>
<protein>
    <submittedName>
        <fullName evidence="1">Uncharacterized protein</fullName>
    </submittedName>
</protein>
<dbReference type="EMBL" id="GL452019">
    <property type="protein sequence ID" value="EFN78045.1"/>
    <property type="molecule type" value="Genomic_DNA"/>
</dbReference>
<dbReference type="OrthoDB" id="427960at2759"/>
<sequence>LTASVINVANTVLGIAIKSGNIKGTFVKAFRDAAAAISVGAKLLNKRVMDGGGEKAEILEEMRNENLRLRTSYKEVKKKVGELRE</sequence>
<dbReference type="AlphaFoldDB" id="E2C1Y4"/>
<dbReference type="Proteomes" id="UP000008237">
    <property type="component" value="Unassembled WGS sequence"/>
</dbReference>